<dbReference type="AlphaFoldDB" id="A0A1D3TTT3"/>
<evidence type="ECO:0000256" key="2">
    <source>
        <dbReference type="ARBA" id="ARBA00022448"/>
    </source>
</evidence>
<accession>A0A1D3TTT3</accession>
<dbReference type="PANTHER" id="PTHR43649:SF29">
    <property type="entry name" value="OSMOPROTECTIVE COMPOUNDS-BINDING PROTEIN GGTB"/>
    <property type="match status" value="1"/>
</dbReference>
<dbReference type="Proteomes" id="UP000199315">
    <property type="component" value="Unassembled WGS sequence"/>
</dbReference>
<keyword evidence="5" id="KW-1185">Reference proteome</keyword>
<sequence>MMKSKKLVALVLATAMLAATALTGCGGSSEKDRSEDSANGNGNAVELSFWTLSTRQNAVEPIVEEFNSQNEDIEITVSYYDTDGMKDACKVAASSDTLPSMWFNWGGSLGGFYAENGLTYDLTDYAAENDWSNKFSAGALNLCTLSDQLAGYPTSYNVLDVYYRQDIFEQNGIAVPATFEEFESACVVLKEKGITPISTAGLNGWHVMRFVELLIEHYAGAELHDKLNTFEESWTNEAVVKAFEKYQEFCEKGYFPEGFITADPNDTRMATVSGTAAMDIQGQWYDGQILQDGADISQFSTFAFPSGGTDRLSAFAEMVQFNKNLSDEELAAGMKFLDFYYSDENVAQYAEYYNLPLPKTGAAMPEGQPNVEMMLETSNENGTFTITDQALPTEVADVLFSAQDALANGQMTPEEAAQSIQDAIEAYLNK</sequence>
<dbReference type="RefSeq" id="WP_242875519.1">
    <property type="nucleotide sequence ID" value="NZ_FMKA01000010.1"/>
</dbReference>
<protein>
    <submittedName>
        <fullName evidence="4">Raffinose/stachyose/melibiose transport system substrate-binding protein</fullName>
    </submittedName>
</protein>
<dbReference type="SUPFAM" id="SSF53850">
    <property type="entry name" value="Periplasmic binding protein-like II"/>
    <property type="match status" value="1"/>
</dbReference>
<name>A0A1D3TTT3_9FIRM</name>
<proteinExistence type="inferred from homology"/>
<comment type="similarity">
    <text evidence="1">Belongs to the bacterial solute-binding protein 1 family.</text>
</comment>
<keyword evidence="3" id="KW-0732">Signal</keyword>
<dbReference type="EMBL" id="FMKA01000010">
    <property type="protein sequence ID" value="SCP97414.1"/>
    <property type="molecule type" value="Genomic_DNA"/>
</dbReference>
<evidence type="ECO:0000313" key="4">
    <source>
        <dbReference type="EMBL" id="SCP97414.1"/>
    </source>
</evidence>
<reference evidence="4 5" key="1">
    <citation type="submission" date="2016-09" db="EMBL/GenBank/DDBJ databases">
        <authorList>
            <person name="Capua I."/>
            <person name="De Benedictis P."/>
            <person name="Joannis T."/>
            <person name="Lombin L.H."/>
            <person name="Cattoli G."/>
        </authorList>
    </citation>
    <scope>NUCLEOTIDE SEQUENCE [LARGE SCALE GENOMIC DNA]</scope>
    <source>
        <strain evidence="4 5">GluBS11</strain>
    </source>
</reference>
<dbReference type="PANTHER" id="PTHR43649">
    <property type="entry name" value="ARABINOSE-BINDING PROTEIN-RELATED"/>
    <property type="match status" value="1"/>
</dbReference>
<evidence type="ECO:0000256" key="1">
    <source>
        <dbReference type="ARBA" id="ARBA00008520"/>
    </source>
</evidence>
<dbReference type="STRING" id="1619234.SAMN05421730_101075"/>
<keyword evidence="2" id="KW-0813">Transport</keyword>
<gene>
    <name evidence="4" type="ORF">SAMN05421730_101075</name>
</gene>
<feature type="signal peptide" evidence="3">
    <location>
        <begin position="1"/>
        <end position="21"/>
    </location>
</feature>
<dbReference type="Pfam" id="PF13416">
    <property type="entry name" value="SBP_bac_8"/>
    <property type="match status" value="1"/>
</dbReference>
<dbReference type="Gene3D" id="3.40.190.10">
    <property type="entry name" value="Periplasmic binding protein-like II"/>
    <property type="match status" value="2"/>
</dbReference>
<evidence type="ECO:0000313" key="5">
    <source>
        <dbReference type="Proteomes" id="UP000199315"/>
    </source>
</evidence>
<organism evidence="4 5">
    <name type="scientific">Anaerobium acetethylicum</name>
    <dbReference type="NCBI Taxonomy" id="1619234"/>
    <lineage>
        <taxon>Bacteria</taxon>
        <taxon>Bacillati</taxon>
        <taxon>Bacillota</taxon>
        <taxon>Clostridia</taxon>
        <taxon>Lachnospirales</taxon>
        <taxon>Lachnospiraceae</taxon>
        <taxon>Anaerobium</taxon>
    </lineage>
</organism>
<feature type="chain" id="PRO_5038463668" evidence="3">
    <location>
        <begin position="22"/>
        <end position="430"/>
    </location>
</feature>
<dbReference type="PROSITE" id="PS51257">
    <property type="entry name" value="PROKAR_LIPOPROTEIN"/>
    <property type="match status" value="1"/>
</dbReference>
<dbReference type="InterPro" id="IPR006059">
    <property type="entry name" value="SBP"/>
</dbReference>
<dbReference type="InterPro" id="IPR050490">
    <property type="entry name" value="Bact_solute-bd_prot1"/>
</dbReference>
<evidence type="ECO:0000256" key="3">
    <source>
        <dbReference type="SAM" id="SignalP"/>
    </source>
</evidence>